<dbReference type="EMBL" id="DS909366">
    <property type="protein sequence ID" value="EEC16645.1"/>
    <property type="molecule type" value="Genomic_DNA"/>
</dbReference>
<protein>
    <submittedName>
        <fullName evidence="2 3">Uncharacterized protein</fullName>
    </submittedName>
</protein>
<evidence type="ECO:0000313" key="4">
    <source>
        <dbReference type="Proteomes" id="UP000001555"/>
    </source>
</evidence>
<evidence type="ECO:0000256" key="1">
    <source>
        <dbReference type="SAM" id="MobiDB-lite"/>
    </source>
</evidence>
<keyword evidence="4" id="KW-1185">Reference proteome</keyword>
<dbReference type="PaxDb" id="6945-B7QCS3"/>
<dbReference type="HOGENOM" id="CLU_2640884_0_0_1"/>
<dbReference type="VEuPathDB" id="VectorBase:ISCI012042"/>
<accession>B7QCS3</accession>
<proteinExistence type="predicted"/>
<feature type="region of interest" description="Disordered" evidence="1">
    <location>
        <begin position="1"/>
        <end position="77"/>
    </location>
</feature>
<dbReference type="EnsemblMetazoa" id="ISCW012042-RA">
    <property type="protein sequence ID" value="ISCW012042-PA"/>
    <property type="gene ID" value="ISCW012042"/>
</dbReference>
<organism>
    <name type="scientific">Ixodes scapularis</name>
    <name type="common">Black-legged tick</name>
    <name type="synonym">Deer tick</name>
    <dbReference type="NCBI Taxonomy" id="6945"/>
    <lineage>
        <taxon>Eukaryota</taxon>
        <taxon>Metazoa</taxon>
        <taxon>Ecdysozoa</taxon>
        <taxon>Arthropoda</taxon>
        <taxon>Chelicerata</taxon>
        <taxon>Arachnida</taxon>
        <taxon>Acari</taxon>
        <taxon>Parasitiformes</taxon>
        <taxon>Ixodida</taxon>
        <taxon>Ixodoidea</taxon>
        <taxon>Ixodidae</taxon>
        <taxon>Ixodinae</taxon>
        <taxon>Ixodes</taxon>
    </lineage>
</organism>
<feature type="compositionally biased region" description="Low complexity" evidence="1">
    <location>
        <begin position="57"/>
        <end position="68"/>
    </location>
</feature>
<gene>
    <name evidence="2" type="ORF">IscW_ISCW012042</name>
</gene>
<dbReference type="InParanoid" id="B7QCS3"/>
<reference evidence="2 4" key="1">
    <citation type="submission" date="2008-03" db="EMBL/GenBank/DDBJ databases">
        <title>Annotation of Ixodes scapularis.</title>
        <authorList>
            <consortium name="Ixodes scapularis Genome Project Consortium"/>
            <person name="Caler E."/>
            <person name="Hannick L.I."/>
            <person name="Bidwell S."/>
            <person name="Joardar V."/>
            <person name="Thiagarajan M."/>
            <person name="Amedeo P."/>
            <person name="Galinsky K.J."/>
            <person name="Schobel S."/>
            <person name="Inman J."/>
            <person name="Hostetler J."/>
            <person name="Miller J."/>
            <person name="Hammond M."/>
            <person name="Megy K."/>
            <person name="Lawson D."/>
            <person name="Kodira C."/>
            <person name="Sutton G."/>
            <person name="Meyer J."/>
            <person name="Hill C.A."/>
            <person name="Birren B."/>
            <person name="Nene V."/>
            <person name="Collins F."/>
            <person name="Alarcon-Chaidez F."/>
            <person name="Wikel S."/>
            <person name="Strausberg R."/>
        </authorList>
    </citation>
    <scope>NUCLEOTIDE SEQUENCE [LARGE SCALE GENOMIC DNA]</scope>
    <source>
        <strain evidence="4">Wikel</strain>
        <strain evidence="2">Wikel colony</strain>
    </source>
</reference>
<dbReference type="VEuPathDB" id="VectorBase:ISCW012042"/>
<reference evidence="3" key="2">
    <citation type="submission" date="2020-05" db="UniProtKB">
        <authorList>
            <consortium name="EnsemblMetazoa"/>
        </authorList>
    </citation>
    <scope>IDENTIFICATION</scope>
    <source>
        <strain evidence="3">wikel</strain>
    </source>
</reference>
<dbReference type="AlphaFoldDB" id="B7QCS3"/>
<sequence>MSPTILKKATSSKDEARVTPSKVTSAKETEVKQSNEVHMTDASALDIKRPLEQNPDSSKGSSVLSLSKPPETTVREN</sequence>
<evidence type="ECO:0000313" key="2">
    <source>
        <dbReference type="EMBL" id="EEC16645.1"/>
    </source>
</evidence>
<feature type="compositionally biased region" description="Basic and acidic residues" evidence="1">
    <location>
        <begin position="25"/>
        <end position="39"/>
    </location>
</feature>
<evidence type="ECO:0000313" key="3">
    <source>
        <dbReference type="EnsemblMetazoa" id="ISCW012042-PA"/>
    </source>
</evidence>
<dbReference type="Proteomes" id="UP000001555">
    <property type="component" value="Unassembled WGS sequence"/>
</dbReference>
<dbReference type="EMBL" id="ABJB010825590">
    <property type="status" value="NOT_ANNOTATED_CDS"/>
    <property type="molecule type" value="Genomic_DNA"/>
</dbReference>
<name>B7QCS3_IXOSC</name>